<dbReference type="Pfam" id="PF04081">
    <property type="entry name" value="DNA_pol_delta_4"/>
    <property type="match status" value="1"/>
</dbReference>
<dbReference type="InterPro" id="IPR007218">
    <property type="entry name" value="DNA_pol_delta_4"/>
</dbReference>
<gene>
    <name evidence="2" type="ORF">VE01_07856</name>
</gene>
<dbReference type="GeneID" id="28841242"/>
<proteinExistence type="predicted"/>
<name>A0A1B8GEF0_9PEZI</name>
<organism evidence="2 3">
    <name type="scientific">Pseudogymnoascus verrucosus</name>
    <dbReference type="NCBI Taxonomy" id="342668"/>
    <lineage>
        <taxon>Eukaryota</taxon>
        <taxon>Fungi</taxon>
        <taxon>Dikarya</taxon>
        <taxon>Ascomycota</taxon>
        <taxon>Pezizomycotina</taxon>
        <taxon>Leotiomycetes</taxon>
        <taxon>Thelebolales</taxon>
        <taxon>Thelebolaceae</taxon>
        <taxon>Pseudogymnoascus</taxon>
    </lineage>
</organism>
<feature type="region of interest" description="Disordered" evidence="1">
    <location>
        <begin position="1"/>
        <end position="49"/>
    </location>
</feature>
<dbReference type="PANTHER" id="PTHR14303:SF0">
    <property type="entry name" value="DNA POLYMERASE DELTA SUBUNIT 4"/>
    <property type="match status" value="1"/>
</dbReference>
<reference evidence="2 3" key="1">
    <citation type="submission" date="2016-03" db="EMBL/GenBank/DDBJ databases">
        <title>Comparative genomics of Pseudogymnoascus destructans, the fungus causing white-nose syndrome of bats.</title>
        <authorList>
            <person name="Palmer J.M."/>
            <person name="Drees K.P."/>
            <person name="Foster J.T."/>
            <person name="Lindner D.L."/>
        </authorList>
    </citation>
    <scope>NUCLEOTIDE SEQUENCE [LARGE SCALE GENOMIC DNA]</scope>
    <source>
        <strain evidence="2 3">UAMH 10579</strain>
    </source>
</reference>
<dbReference type="Proteomes" id="UP000091956">
    <property type="component" value="Unassembled WGS sequence"/>
</dbReference>
<dbReference type="GO" id="GO:0043625">
    <property type="term" value="C:delta DNA polymerase complex"/>
    <property type="evidence" value="ECO:0007669"/>
    <property type="project" value="TreeGrafter"/>
</dbReference>
<dbReference type="STRING" id="342668.A0A1B8GEF0"/>
<evidence type="ECO:0000256" key="1">
    <source>
        <dbReference type="SAM" id="MobiDB-lite"/>
    </source>
</evidence>
<reference evidence="3" key="2">
    <citation type="journal article" date="2018" name="Nat. Commun.">
        <title>Extreme sensitivity to ultraviolet light in the fungal pathogen causing white-nose syndrome of bats.</title>
        <authorList>
            <person name="Palmer J.M."/>
            <person name="Drees K.P."/>
            <person name="Foster J.T."/>
            <person name="Lindner D.L."/>
        </authorList>
    </citation>
    <scope>NUCLEOTIDE SEQUENCE [LARGE SCALE GENOMIC DNA]</scope>
    <source>
        <strain evidence="3">UAMH 10579</strain>
    </source>
</reference>
<dbReference type="EMBL" id="KV460245">
    <property type="protein sequence ID" value="OBT94212.1"/>
    <property type="molecule type" value="Genomic_DNA"/>
</dbReference>
<dbReference type="AlphaFoldDB" id="A0A1B8GEF0"/>
<feature type="region of interest" description="Disordered" evidence="1">
    <location>
        <begin position="75"/>
        <end position="95"/>
    </location>
</feature>
<feature type="compositionally biased region" description="Basic and acidic residues" evidence="1">
    <location>
        <begin position="39"/>
        <end position="49"/>
    </location>
</feature>
<evidence type="ECO:0008006" key="4">
    <source>
        <dbReference type="Google" id="ProtNLM"/>
    </source>
</evidence>
<dbReference type="PANTHER" id="PTHR14303">
    <property type="entry name" value="DNA POLYMERASE DELTA SUBUNIT 4"/>
    <property type="match status" value="1"/>
</dbReference>
<dbReference type="GO" id="GO:0006261">
    <property type="term" value="P:DNA-templated DNA replication"/>
    <property type="evidence" value="ECO:0007669"/>
    <property type="project" value="TreeGrafter"/>
</dbReference>
<dbReference type="GO" id="GO:0003887">
    <property type="term" value="F:DNA-directed DNA polymerase activity"/>
    <property type="evidence" value="ECO:0007669"/>
    <property type="project" value="TreeGrafter"/>
</dbReference>
<protein>
    <recommendedName>
        <fullName evidence="4">DNA polymerase delta subunit 4</fullName>
    </recommendedName>
</protein>
<evidence type="ECO:0000313" key="2">
    <source>
        <dbReference type="EMBL" id="OBT94212.1"/>
    </source>
</evidence>
<dbReference type="RefSeq" id="XP_018127945.1">
    <property type="nucleotide sequence ID" value="XM_018277287.2"/>
</dbReference>
<dbReference type="GO" id="GO:0000731">
    <property type="term" value="P:DNA synthesis involved in DNA repair"/>
    <property type="evidence" value="ECO:0007669"/>
    <property type="project" value="InterPro"/>
</dbReference>
<keyword evidence="3" id="KW-1185">Reference proteome</keyword>
<sequence>MPATTRRTRGAPPAKGAQSTLSFNGAATRVTKHTGPTGKDLKKAEPAKPAKVDVIDLDRADAVVVEAEVREAEAKPAQVQLPKPGSALTPEEEAAEKVPHAQVLRYWKAREADRLAPRVHQEGLSTEEKILRYFDMSSQYGPCVGIPRRKRWLRAHRLGLAPPIEALAVLVKEDKKGNEGAEKAQLESLLETIGGDI</sequence>
<evidence type="ECO:0000313" key="3">
    <source>
        <dbReference type="Proteomes" id="UP000091956"/>
    </source>
</evidence>
<accession>A0A1B8GEF0</accession>
<dbReference type="OrthoDB" id="337486at2759"/>